<dbReference type="InterPro" id="IPR012349">
    <property type="entry name" value="Split_barrel_FMN-bd"/>
</dbReference>
<accession>A0A4R9K130</accession>
<dbReference type="OrthoDB" id="9794948at2"/>
<organism evidence="1 2">
    <name type="scientific">Leptospira sarikeiensis</name>
    <dbReference type="NCBI Taxonomy" id="2484943"/>
    <lineage>
        <taxon>Bacteria</taxon>
        <taxon>Pseudomonadati</taxon>
        <taxon>Spirochaetota</taxon>
        <taxon>Spirochaetia</taxon>
        <taxon>Leptospirales</taxon>
        <taxon>Leptospiraceae</taxon>
        <taxon>Leptospira</taxon>
    </lineage>
</organism>
<evidence type="ECO:0000313" key="2">
    <source>
        <dbReference type="Proteomes" id="UP000297762"/>
    </source>
</evidence>
<evidence type="ECO:0000313" key="1">
    <source>
        <dbReference type="EMBL" id="TGL57668.1"/>
    </source>
</evidence>
<proteinExistence type="predicted"/>
<sequence length="203" mass="23333">MYTPEHFKLEDLNIIHEIIGKYPFAVFVSNLEQGLEATHIPLLLSSNKNSLVGHMASVNPLLKKNTNVLCIFHGPHAYISPTWYETDQTVPTWNYISVHAKGTMKILDAVQTEKILEESILYFESESSDYKYGTPKLEIKKALLGKIKGFEITDLSFEAKIKLSQNHPIERRKNVIRELEKTGYEEEKDLAAWMKKINQIEIV</sequence>
<dbReference type="PANTHER" id="PTHR35802:SF1">
    <property type="entry name" value="PROTEASE SYNTHASE AND SPORULATION PROTEIN PAI 2"/>
    <property type="match status" value="1"/>
</dbReference>
<reference evidence="1" key="1">
    <citation type="journal article" date="2019" name="PLoS Negl. Trop. Dis.">
        <title>Revisiting the worldwide diversity of Leptospira species in the environment.</title>
        <authorList>
            <person name="Vincent A.T."/>
            <person name="Schiettekatte O."/>
            <person name="Bourhy P."/>
            <person name="Veyrier F.J."/>
            <person name="Picardeau M."/>
        </authorList>
    </citation>
    <scope>NUCLEOTIDE SEQUENCE [LARGE SCALE GENOMIC DNA]</scope>
    <source>
        <strain evidence="1">201702455</strain>
    </source>
</reference>
<dbReference type="Pfam" id="PF04299">
    <property type="entry name" value="FMN_bind_2"/>
    <property type="match status" value="1"/>
</dbReference>
<comment type="caution">
    <text evidence="1">The sequence shown here is derived from an EMBL/GenBank/DDBJ whole genome shotgun (WGS) entry which is preliminary data.</text>
</comment>
<dbReference type="RefSeq" id="WP_135651566.1">
    <property type="nucleotide sequence ID" value="NZ_RQGF01000043.1"/>
</dbReference>
<dbReference type="AlphaFoldDB" id="A0A4R9K130"/>
<dbReference type="SUPFAM" id="SSF50475">
    <property type="entry name" value="FMN-binding split barrel"/>
    <property type="match status" value="1"/>
</dbReference>
<name>A0A4R9K130_9LEPT</name>
<dbReference type="EMBL" id="RQGF01000043">
    <property type="protein sequence ID" value="TGL57668.1"/>
    <property type="molecule type" value="Genomic_DNA"/>
</dbReference>
<dbReference type="Gene3D" id="2.30.110.10">
    <property type="entry name" value="Electron Transport, Fmn-binding Protein, Chain A"/>
    <property type="match status" value="1"/>
</dbReference>
<dbReference type="PANTHER" id="PTHR35802">
    <property type="entry name" value="PROTEASE SYNTHASE AND SPORULATION PROTEIN PAI 2"/>
    <property type="match status" value="1"/>
</dbReference>
<gene>
    <name evidence="1" type="ORF">EHQ64_19960</name>
</gene>
<protein>
    <submittedName>
        <fullName evidence="1">FMN-binding negative transcriptional regulator</fullName>
    </submittedName>
</protein>
<dbReference type="PIRSF" id="PIRSF010372">
    <property type="entry name" value="PaiB"/>
    <property type="match status" value="1"/>
</dbReference>
<keyword evidence="2" id="KW-1185">Reference proteome</keyword>
<dbReference type="Proteomes" id="UP000297762">
    <property type="component" value="Unassembled WGS sequence"/>
</dbReference>
<dbReference type="InterPro" id="IPR007396">
    <property type="entry name" value="TR_PAI2-type"/>
</dbReference>